<keyword evidence="3" id="KW-1185">Reference proteome</keyword>
<accession>A0A9D4N2F5</accession>
<gene>
    <name evidence="2" type="ORF">DPMN_012411</name>
</gene>
<reference evidence="2" key="2">
    <citation type="submission" date="2020-11" db="EMBL/GenBank/DDBJ databases">
        <authorList>
            <person name="McCartney M.A."/>
            <person name="Auch B."/>
            <person name="Kono T."/>
            <person name="Mallez S."/>
            <person name="Becker A."/>
            <person name="Gohl D.M."/>
            <person name="Silverstein K.A.T."/>
            <person name="Koren S."/>
            <person name="Bechman K.B."/>
            <person name="Herman A."/>
            <person name="Abrahante J.E."/>
            <person name="Garbe J."/>
        </authorList>
    </citation>
    <scope>NUCLEOTIDE SEQUENCE</scope>
    <source>
        <strain evidence="2">Duluth1</strain>
        <tissue evidence="2">Whole animal</tissue>
    </source>
</reference>
<dbReference type="AlphaFoldDB" id="A0A9D4N2F5"/>
<comment type="caution">
    <text evidence="2">The sequence shown here is derived from an EMBL/GenBank/DDBJ whole genome shotgun (WGS) entry which is preliminary data.</text>
</comment>
<dbReference type="PANTHER" id="PTHR47018">
    <property type="entry name" value="CXC DOMAIN-CONTAINING PROTEIN-RELATED"/>
    <property type="match status" value="1"/>
</dbReference>
<evidence type="ECO:0000313" key="2">
    <source>
        <dbReference type="EMBL" id="KAH3888378.1"/>
    </source>
</evidence>
<dbReference type="EMBL" id="JAIWYP010000001">
    <property type="protein sequence ID" value="KAH3888378.1"/>
    <property type="molecule type" value="Genomic_DNA"/>
</dbReference>
<dbReference type="Proteomes" id="UP000828390">
    <property type="component" value="Unassembled WGS sequence"/>
</dbReference>
<reference evidence="2" key="1">
    <citation type="journal article" date="2019" name="bioRxiv">
        <title>The Genome of the Zebra Mussel, Dreissena polymorpha: A Resource for Invasive Species Research.</title>
        <authorList>
            <person name="McCartney M.A."/>
            <person name="Auch B."/>
            <person name="Kono T."/>
            <person name="Mallez S."/>
            <person name="Zhang Y."/>
            <person name="Obille A."/>
            <person name="Becker A."/>
            <person name="Abrahante J.E."/>
            <person name="Garbe J."/>
            <person name="Badalamenti J.P."/>
            <person name="Herman A."/>
            <person name="Mangelson H."/>
            <person name="Liachko I."/>
            <person name="Sullivan S."/>
            <person name="Sone E.D."/>
            <person name="Koren S."/>
            <person name="Silverstein K.A.T."/>
            <person name="Beckman K.B."/>
            <person name="Gohl D.M."/>
        </authorList>
    </citation>
    <scope>NUCLEOTIDE SEQUENCE</scope>
    <source>
        <strain evidence="2">Duluth1</strain>
        <tissue evidence="2">Whole animal</tissue>
    </source>
</reference>
<sequence>MASVSVFISKHQTDWDKCCLCQTEQKDENLKLPPPDSKVNDGYTNITKNVPQFYAMNRLPLILDPRRLDEGDGIETTMRKRQAHYHQSCRLMFNKTKQDRARNRSSATTDSFGEMPLKSRRLSLEITKSILCYSATTPNQTSGKQ</sequence>
<organism evidence="2 3">
    <name type="scientific">Dreissena polymorpha</name>
    <name type="common">Zebra mussel</name>
    <name type="synonym">Mytilus polymorpha</name>
    <dbReference type="NCBI Taxonomy" id="45954"/>
    <lineage>
        <taxon>Eukaryota</taxon>
        <taxon>Metazoa</taxon>
        <taxon>Spiralia</taxon>
        <taxon>Lophotrochozoa</taxon>
        <taxon>Mollusca</taxon>
        <taxon>Bivalvia</taxon>
        <taxon>Autobranchia</taxon>
        <taxon>Heteroconchia</taxon>
        <taxon>Euheterodonta</taxon>
        <taxon>Imparidentia</taxon>
        <taxon>Neoheterodontei</taxon>
        <taxon>Myida</taxon>
        <taxon>Dreissenoidea</taxon>
        <taxon>Dreissenidae</taxon>
        <taxon>Dreissena</taxon>
    </lineage>
</organism>
<proteinExistence type="predicted"/>
<dbReference type="PANTHER" id="PTHR47018:SF1">
    <property type="entry name" value="TESMIN_TSO1-LIKE CXC DOMAIN-CONTAINING PROTEIN"/>
    <property type="match status" value="1"/>
</dbReference>
<protein>
    <submittedName>
        <fullName evidence="2">Uncharacterized protein</fullName>
    </submittedName>
</protein>
<feature type="region of interest" description="Disordered" evidence="1">
    <location>
        <begin position="94"/>
        <end position="114"/>
    </location>
</feature>
<name>A0A9D4N2F5_DREPO</name>
<evidence type="ECO:0000313" key="3">
    <source>
        <dbReference type="Proteomes" id="UP000828390"/>
    </source>
</evidence>
<evidence type="ECO:0000256" key="1">
    <source>
        <dbReference type="SAM" id="MobiDB-lite"/>
    </source>
</evidence>